<dbReference type="EMBL" id="KB321121">
    <property type="protein sequence ID" value="ELW47377.1"/>
    <property type="molecule type" value="Genomic_DNA"/>
</dbReference>
<evidence type="ECO:0000313" key="9">
    <source>
        <dbReference type="EMBL" id="ELW47377.1"/>
    </source>
</evidence>
<evidence type="ECO:0000259" key="8">
    <source>
        <dbReference type="Pfam" id="PF01094"/>
    </source>
</evidence>
<evidence type="ECO:0000256" key="5">
    <source>
        <dbReference type="ARBA" id="ARBA00023136"/>
    </source>
</evidence>
<gene>
    <name evidence="9" type="ORF">TREES_T100004530</name>
</gene>
<reference evidence="10" key="1">
    <citation type="submission" date="2012-07" db="EMBL/GenBank/DDBJ databases">
        <title>Genome of the Chinese tree shrew, a rising model animal genetically related to primates.</title>
        <authorList>
            <person name="Zhang G."/>
            <person name="Fan Y."/>
            <person name="Yao Y."/>
            <person name="Huang Z."/>
        </authorList>
    </citation>
    <scope>NUCLEOTIDE SEQUENCE [LARGE SCALE GENOMIC DNA]</scope>
</reference>
<proteinExistence type="predicted"/>
<dbReference type="GO" id="GO:0004930">
    <property type="term" value="F:G protein-coupled receptor activity"/>
    <property type="evidence" value="ECO:0007669"/>
    <property type="project" value="InterPro"/>
</dbReference>
<evidence type="ECO:0000256" key="3">
    <source>
        <dbReference type="ARBA" id="ARBA00022729"/>
    </source>
</evidence>
<dbReference type="PANTHER" id="PTHR24061:SF545">
    <property type="entry name" value="VOMERONASAL 2, RECEPTOR 118-RELATED"/>
    <property type="match status" value="1"/>
</dbReference>
<dbReference type="PRINTS" id="PR00248">
    <property type="entry name" value="GPCRMGR"/>
</dbReference>
<evidence type="ECO:0000256" key="2">
    <source>
        <dbReference type="ARBA" id="ARBA00022692"/>
    </source>
</evidence>
<keyword evidence="3" id="KW-0732">Signal</keyword>
<dbReference type="GO" id="GO:0005886">
    <property type="term" value="C:plasma membrane"/>
    <property type="evidence" value="ECO:0007669"/>
    <property type="project" value="TreeGrafter"/>
</dbReference>
<dbReference type="Gene3D" id="3.40.50.2300">
    <property type="match status" value="1"/>
</dbReference>
<dbReference type="PANTHER" id="PTHR24061">
    <property type="entry name" value="CALCIUM-SENSING RECEPTOR-RELATED"/>
    <property type="match status" value="1"/>
</dbReference>
<dbReference type="InterPro" id="IPR000337">
    <property type="entry name" value="GPCR_3"/>
</dbReference>
<name>L9JEG6_TUPCH</name>
<feature type="domain" description="Receptor ligand binding region" evidence="8">
    <location>
        <begin position="138"/>
        <end position="229"/>
    </location>
</feature>
<keyword evidence="6 9" id="KW-0675">Receptor</keyword>
<reference evidence="10" key="2">
    <citation type="journal article" date="2013" name="Nat. Commun.">
        <title>Genome of the Chinese tree shrew.</title>
        <authorList>
            <person name="Fan Y."/>
            <person name="Huang Z.Y."/>
            <person name="Cao C.C."/>
            <person name="Chen C.S."/>
            <person name="Chen Y.X."/>
            <person name="Fan D.D."/>
            <person name="He J."/>
            <person name="Hou H.L."/>
            <person name="Hu L."/>
            <person name="Hu X.T."/>
            <person name="Jiang X.T."/>
            <person name="Lai R."/>
            <person name="Lang Y.S."/>
            <person name="Liang B."/>
            <person name="Liao S.G."/>
            <person name="Mu D."/>
            <person name="Ma Y.Y."/>
            <person name="Niu Y.Y."/>
            <person name="Sun X.Q."/>
            <person name="Xia J.Q."/>
            <person name="Xiao J."/>
            <person name="Xiong Z.Q."/>
            <person name="Xu L."/>
            <person name="Yang L."/>
            <person name="Zhang Y."/>
            <person name="Zhao W."/>
            <person name="Zhao X.D."/>
            <person name="Zheng Y.T."/>
            <person name="Zhou J.M."/>
            <person name="Zhu Y.B."/>
            <person name="Zhang G.J."/>
            <person name="Wang J."/>
            <person name="Yao Y.G."/>
        </authorList>
    </citation>
    <scope>NUCLEOTIDE SEQUENCE [LARGE SCALE GENOMIC DNA]</scope>
</reference>
<dbReference type="SUPFAM" id="SSF53822">
    <property type="entry name" value="Periplasmic binding protein-like I"/>
    <property type="match status" value="1"/>
</dbReference>
<keyword evidence="2" id="KW-0812">Transmembrane</keyword>
<evidence type="ECO:0000256" key="6">
    <source>
        <dbReference type="ARBA" id="ARBA00023170"/>
    </source>
</evidence>
<dbReference type="InterPro" id="IPR001828">
    <property type="entry name" value="ANF_lig-bd_rcpt"/>
</dbReference>
<evidence type="ECO:0000313" key="10">
    <source>
        <dbReference type="Proteomes" id="UP000011518"/>
    </source>
</evidence>
<dbReference type="InParanoid" id="L9JEG6"/>
<organism evidence="9 10">
    <name type="scientific">Tupaia chinensis</name>
    <name type="common">Chinese tree shrew</name>
    <name type="synonym">Tupaia belangeri chinensis</name>
    <dbReference type="NCBI Taxonomy" id="246437"/>
    <lineage>
        <taxon>Eukaryota</taxon>
        <taxon>Metazoa</taxon>
        <taxon>Chordata</taxon>
        <taxon>Craniata</taxon>
        <taxon>Vertebrata</taxon>
        <taxon>Euteleostomi</taxon>
        <taxon>Mammalia</taxon>
        <taxon>Eutheria</taxon>
        <taxon>Euarchontoglires</taxon>
        <taxon>Scandentia</taxon>
        <taxon>Tupaiidae</taxon>
        <taxon>Tupaia</taxon>
    </lineage>
</organism>
<sequence>MLNVRNLASLNVSGSFLARKATVKLPRSKKPSGNTLREHKAKCNLLEDTGGCIRITNEEQETEEAQLEGDEQKKAESLVVGLGDGSVSVLHRDPQNYSCENKETQLYKPWLSPKHPQNLGMSGSSPRYHWKNYQYVLTFLFAIDEINKSPYLLLNLSLGYSLYNAFTSDKRTLQNALILLSGGNQSLPNYNCQTQKQSVAIIAGNMPTFSAQVGTLLELYKSPQDTPALPTATRRALRSPTTVHPHGSGIILDMQGPLRAAAAPWHCWLRVA</sequence>
<keyword evidence="5" id="KW-0472">Membrane</keyword>
<dbReference type="InterPro" id="IPR000068">
    <property type="entry name" value="GPCR_3_Ca_sens_rcpt-rel"/>
</dbReference>
<protein>
    <submittedName>
        <fullName evidence="9">Vomeronasal type-2 receptor 26</fullName>
    </submittedName>
</protein>
<keyword evidence="4" id="KW-1133">Transmembrane helix</keyword>
<dbReference type="Proteomes" id="UP000011518">
    <property type="component" value="Unassembled WGS sequence"/>
</dbReference>
<accession>L9JEG6</accession>
<dbReference type="Pfam" id="PF01094">
    <property type="entry name" value="ANF_receptor"/>
    <property type="match status" value="1"/>
</dbReference>
<comment type="subcellular location">
    <subcellularLocation>
        <location evidence="1">Membrane</location>
        <topology evidence="1">Multi-pass membrane protein</topology>
    </subcellularLocation>
</comment>
<keyword evidence="10" id="KW-1185">Reference proteome</keyword>
<evidence type="ECO:0000256" key="7">
    <source>
        <dbReference type="ARBA" id="ARBA00023180"/>
    </source>
</evidence>
<evidence type="ECO:0000256" key="4">
    <source>
        <dbReference type="ARBA" id="ARBA00022989"/>
    </source>
</evidence>
<evidence type="ECO:0000256" key="1">
    <source>
        <dbReference type="ARBA" id="ARBA00004141"/>
    </source>
</evidence>
<dbReference type="AlphaFoldDB" id="L9JEG6"/>
<dbReference type="InterPro" id="IPR028082">
    <property type="entry name" value="Peripla_BP_I"/>
</dbReference>
<keyword evidence="7" id="KW-0325">Glycoprotein</keyword>